<protein>
    <submittedName>
        <fullName evidence="1">YmfQ family protein</fullName>
    </submittedName>
</protein>
<dbReference type="RefSeq" id="WP_218468760.1">
    <property type="nucleotide sequence ID" value="NZ_JADRCR010000020.1"/>
</dbReference>
<comment type="caution">
    <text evidence="1">The sequence shown here is derived from an EMBL/GenBank/DDBJ whole genome shotgun (WGS) entry which is preliminary data.</text>
</comment>
<dbReference type="Proteomes" id="UP001296921">
    <property type="component" value="Unassembled WGS sequence"/>
</dbReference>
<evidence type="ECO:0000313" key="2">
    <source>
        <dbReference type="Proteomes" id="UP001296921"/>
    </source>
</evidence>
<keyword evidence="2" id="KW-1185">Reference proteome</keyword>
<gene>
    <name evidence="1" type="ORF">I2494_20270</name>
</gene>
<dbReference type="Pfam" id="PF10076">
    <property type="entry name" value="Phage_Mu_Gp48"/>
    <property type="match status" value="1"/>
</dbReference>
<dbReference type="InterPro" id="IPR018755">
    <property type="entry name" value="Phage_Mu_Gp48"/>
</dbReference>
<sequence length="198" mass="21554">MSRYSVSDYTGALQALMPTGLVWSRRNDGVQSAVLRALAKSYQQTDEDAINLLIGAFPGTATTLLTEWENTLGLPDLCSIGEIDSIAQRQRNVVSRLTDVGGLSKDYFIQVAVSMGYTITITLFRQAVAGMSVCGDAINGEDWPFAWLVNAPETTINYAQSGLTYCGDPLRAWGNKQLECRLTAICPSHTIVLFGYVS</sequence>
<evidence type="ECO:0000313" key="1">
    <source>
        <dbReference type="EMBL" id="MBK5146007.1"/>
    </source>
</evidence>
<name>A0ABS1IWP3_9GAMM</name>
<reference evidence="1 2" key="1">
    <citation type="submission" date="2020-11" db="EMBL/GenBank/DDBJ databases">
        <title>Insectihabitans protaetiae gen. nov. sp. nov. and Insectihabitans allomyrinae sp. nov., isolated from larvae of Protaetia brevitarsis seulensis and Allomyrina dichotoma, respectively.</title>
        <authorList>
            <person name="Lee S.D."/>
            <person name="Byeon Y.-S."/>
            <person name="Kim S.-M."/>
            <person name="Yang H.L."/>
            <person name="Kim I.S."/>
        </authorList>
    </citation>
    <scope>NUCLEOTIDE SEQUENCE [LARGE SCALE GENOMIC DNA]</scope>
    <source>
        <strain evidence="1 2">BWR-B9</strain>
    </source>
</reference>
<dbReference type="EMBL" id="JADRCR010000020">
    <property type="protein sequence ID" value="MBK5146007.1"/>
    <property type="molecule type" value="Genomic_DNA"/>
</dbReference>
<proteinExistence type="predicted"/>
<accession>A0ABS1IWP3</accession>
<organism evidence="1 2">
    <name type="scientific">Limnobaculum allomyrinae</name>
    <dbReference type="NCBI Taxonomy" id="2791986"/>
    <lineage>
        <taxon>Bacteria</taxon>
        <taxon>Pseudomonadati</taxon>
        <taxon>Pseudomonadota</taxon>
        <taxon>Gammaproteobacteria</taxon>
        <taxon>Enterobacterales</taxon>
        <taxon>Budviciaceae</taxon>
        <taxon>Limnobaculum</taxon>
    </lineage>
</organism>